<reference evidence="1" key="1">
    <citation type="submission" date="2020-12" db="EMBL/GenBank/DDBJ databases">
        <title>Vagococcus allomyrinae sp. nov. and Enterococcus lavae sp. nov., isolated from the larvae of Allomyrina dichotoma.</title>
        <authorList>
            <person name="Lee S.D."/>
        </authorList>
    </citation>
    <scope>NUCLEOTIDE SEQUENCE</scope>
    <source>
        <strain evidence="1">BWB3-3</strain>
    </source>
</reference>
<sequence>MEKKIVFIDIDGTLVDRHEQIPASAQEAIHKAKEKGHLLYLCTGRSKPEIYDHLLAVGFDGVIGAGGGFIESQGEMIFHRQVADNSVRHMVDYFVEKGFSFYLESNGGLYGNVQLEQHLTDLVTQGMTEAEKAKQGKHPFLEKITFSDEQLYRNDVNKACFLENSAVPFSEIQQEFAGEFDVIHCTVPIFGDDSGELMVPGIHKGIAIEFLLNHLNMPLASTLGIGDGMNDKEMLELCQVGIAMGNAKAGLKEIADFITTDLEADGLYNAFKEYDLI</sequence>
<dbReference type="InterPro" id="IPR006379">
    <property type="entry name" value="HAD-SF_hydro_IIB"/>
</dbReference>
<dbReference type="InterPro" id="IPR023214">
    <property type="entry name" value="HAD_sf"/>
</dbReference>
<dbReference type="NCBIfam" id="TIGR01484">
    <property type="entry name" value="HAD-SF-IIB"/>
    <property type="match status" value="1"/>
</dbReference>
<dbReference type="AlphaFoldDB" id="A0A940SXU9"/>
<dbReference type="SFLD" id="SFLDS00003">
    <property type="entry name" value="Haloacid_Dehalogenase"/>
    <property type="match status" value="1"/>
</dbReference>
<dbReference type="Proteomes" id="UP000674938">
    <property type="component" value="Unassembled WGS sequence"/>
</dbReference>
<organism evidence="1 2">
    <name type="scientific">Vagococcus allomyrinae</name>
    <dbReference type="NCBI Taxonomy" id="2794353"/>
    <lineage>
        <taxon>Bacteria</taxon>
        <taxon>Bacillati</taxon>
        <taxon>Bacillota</taxon>
        <taxon>Bacilli</taxon>
        <taxon>Lactobacillales</taxon>
        <taxon>Enterococcaceae</taxon>
        <taxon>Vagococcus</taxon>
    </lineage>
</organism>
<dbReference type="InterPro" id="IPR036412">
    <property type="entry name" value="HAD-like_sf"/>
</dbReference>
<proteinExistence type="predicted"/>
<dbReference type="RefSeq" id="WP_209531519.1">
    <property type="nucleotide sequence ID" value="NZ_JAEEGA010000018.1"/>
</dbReference>
<keyword evidence="2" id="KW-1185">Reference proteome</keyword>
<evidence type="ECO:0000313" key="2">
    <source>
        <dbReference type="Proteomes" id="UP000674938"/>
    </source>
</evidence>
<gene>
    <name evidence="1" type="ORF">I6N95_22005</name>
</gene>
<dbReference type="GO" id="GO:0005829">
    <property type="term" value="C:cytosol"/>
    <property type="evidence" value="ECO:0007669"/>
    <property type="project" value="TreeGrafter"/>
</dbReference>
<dbReference type="SUPFAM" id="SSF56784">
    <property type="entry name" value="HAD-like"/>
    <property type="match status" value="1"/>
</dbReference>
<dbReference type="InterPro" id="IPR000150">
    <property type="entry name" value="Cof"/>
</dbReference>
<keyword evidence="1" id="KW-0378">Hydrolase</keyword>
<dbReference type="GO" id="GO:0000287">
    <property type="term" value="F:magnesium ion binding"/>
    <property type="evidence" value="ECO:0007669"/>
    <property type="project" value="TreeGrafter"/>
</dbReference>
<dbReference type="Pfam" id="PF08282">
    <property type="entry name" value="Hydrolase_3"/>
    <property type="match status" value="1"/>
</dbReference>
<name>A0A940SXU9_9ENTE</name>
<dbReference type="PANTHER" id="PTHR10000">
    <property type="entry name" value="PHOSPHOSERINE PHOSPHATASE"/>
    <property type="match status" value="1"/>
</dbReference>
<dbReference type="PANTHER" id="PTHR10000:SF25">
    <property type="entry name" value="PHOSPHATASE YKRA-RELATED"/>
    <property type="match status" value="1"/>
</dbReference>
<dbReference type="SFLD" id="SFLDG01140">
    <property type="entry name" value="C2.B:_Phosphomannomutase_and_P"/>
    <property type="match status" value="1"/>
</dbReference>
<accession>A0A940SXU9</accession>
<dbReference type="Gene3D" id="3.40.50.1000">
    <property type="entry name" value="HAD superfamily/HAD-like"/>
    <property type="match status" value="1"/>
</dbReference>
<comment type="caution">
    <text evidence="1">The sequence shown here is derived from an EMBL/GenBank/DDBJ whole genome shotgun (WGS) entry which is preliminary data.</text>
</comment>
<dbReference type="EMBL" id="JAEEGA010000018">
    <property type="protein sequence ID" value="MBP1043706.1"/>
    <property type="molecule type" value="Genomic_DNA"/>
</dbReference>
<dbReference type="GO" id="GO:0016791">
    <property type="term" value="F:phosphatase activity"/>
    <property type="evidence" value="ECO:0007669"/>
    <property type="project" value="TreeGrafter"/>
</dbReference>
<protein>
    <submittedName>
        <fullName evidence="1">Cof-type HAD-IIB family hydrolase</fullName>
    </submittedName>
</protein>
<dbReference type="NCBIfam" id="TIGR00099">
    <property type="entry name" value="Cof-subfamily"/>
    <property type="match status" value="1"/>
</dbReference>
<dbReference type="Gene3D" id="3.30.1240.10">
    <property type="match status" value="1"/>
</dbReference>
<evidence type="ECO:0000313" key="1">
    <source>
        <dbReference type="EMBL" id="MBP1043706.1"/>
    </source>
</evidence>